<evidence type="ECO:0000256" key="2">
    <source>
        <dbReference type="SAM" id="Phobius"/>
    </source>
</evidence>
<gene>
    <name evidence="3" type="ORF">METZ01_LOCUS198859</name>
</gene>
<keyword evidence="2" id="KW-0472">Membrane</keyword>
<feature type="non-terminal residue" evidence="3">
    <location>
        <position position="308"/>
    </location>
</feature>
<evidence type="ECO:0000313" key="3">
    <source>
        <dbReference type="EMBL" id="SVB46005.1"/>
    </source>
</evidence>
<feature type="region of interest" description="Disordered" evidence="1">
    <location>
        <begin position="260"/>
        <end position="296"/>
    </location>
</feature>
<name>A0A382E6C5_9ZZZZ</name>
<keyword evidence="2" id="KW-1133">Transmembrane helix</keyword>
<organism evidence="3">
    <name type="scientific">marine metagenome</name>
    <dbReference type="NCBI Taxonomy" id="408172"/>
    <lineage>
        <taxon>unclassified sequences</taxon>
        <taxon>metagenomes</taxon>
        <taxon>ecological metagenomes</taxon>
    </lineage>
</organism>
<reference evidence="3" key="1">
    <citation type="submission" date="2018-05" db="EMBL/GenBank/DDBJ databases">
        <authorList>
            <person name="Lanie J.A."/>
            <person name="Ng W.-L."/>
            <person name="Kazmierczak K.M."/>
            <person name="Andrzejewski T.M."/>
            <person name="Davidsen T.M."/>
            <person name="Wayne K.J."/>
            <person name="Tettelin H."/>
            <person name="Glass J.I."/>
            <person name="Rusch D."/>
            <person name="Podicherti R."/>
            <person name="Tsui H.-C.T."/>
            <person name="Winkler M.E."/>
        </authorList>
    </citation>
    <scope>NUCLEOTIDE SEQUENCE</scope>
</reference>
<accession>A0A382E6C5</accession>
<feature type="transmembrane region" description="Helical" evidence="2">
    <location>
        <begin position="27"/>
        <end position="48"/>
    </location>
</feature>
<proteinExistence type="predicted"/>
<protein>
    <submittedName>
        <fullName evidence="3">Uncharacterized protein</fullName>
    </submittedName>
</protein>
<feature type="compositionally biased region" description="Polar residues" evidence="1">
    <location>
        <begin position="280"/>
        <end position="289"/>
    </location>
</feature>
<keyword evidence="2" id="KW-0812">Transmembrane</keyword>
<evidence type="ECO:0000256" key="1">
    <source>
        <dbReference type="SAM" id="MobiDB-lite"/>
    </source>
</evidence>
<dbReference type="AlphaFoldDB" id="A0A382E6C5"/>
<sequence length="308" mass="33440">MSKANWPRRTACQFCYADSHNGTVRPVLSIVLILTLAFLLFVSTWVLAEGRAGDSDIAAPTSSGKRNKAQSAESAAEKQLNLDQEFASAMKKAVEVWGKSEWNERIGQCIYDNAASITRGMKIGIIKYGFVNDAVYWKVSAADEASYQKVFDACQKEPSSNQIVKTVPDAGQDDHSRPAGGDLTLEQAFSEVIKKTAETVWGGGLSNERFSTCISARAAAITHDMKKAVVKHGLADDRVFYKVDLKDSESFEQVLKQCEKESELGTGSESDLAGQEDGTKTPSSESGPTAMSLEEAKKVTAELAKAEY</sequence>
<dbReference type="EMBL" id="UINC01042837">
    <property type="protein sequence ID" value="SVB46005.1"/>
    <property type="molecule type" value="Genomic_DNA"/>
</dbReference>